<dbReference type="RefSeq" id="XP_013237382.1">
    <property type="nucleotide sequence ID" value="XM_013381928.1"/>
</dbReference>
<feature type="domain" description="Aminotransferase class I/classII large" evidence="7">
    <location>
        <begin position="112"/>
        <end position="361"/>
    </location>
</feature>
<name>A0A098VPS5_9MICR</name>
<dbReference type="PANTHER" id="PTHR11751">
    <property type="entry name" value="ALANINE AMINOTRANSFERASE"/>
    <property type="match status" value="1"/>
</dbReference>
<comment type="subunit">
    <text evidence="2">Homodimer.</text>
</comment>
<comment type="cofactor">
    <cofactor evidence="1">
        <name>pyridoxal 5'-phosphate</name>
        <dbReference type="ChEBI" id="CHEBI:597326"/>
    </cofactor>
</comment>
<dbReference type="PANTHER" id="PTHR11751:SF29">
    <property type="entry name" value="ALANINE TRANSAMINASE"/>
    <property type="match status" value="1"/>
</dbReference>
<organism evidence="8 9">
    <name type="scientific">Mitosporidium daphniae</name>
    <dbReference type="NCBI Taxonomy" id="1485682"/>
    <lineage>
        <taxon>Eukaryota</taxon>
        <taxon>Fungi</taxon>
        <taxon>Fungi incertae sedis</taxon>
        <taxon>Microsporidia</taxon>
        <taxon>Mitosporidium</taxon>
    </lineage>
</organism>
<dbReference type="Gene3D" id="3.40.640.10">
    <property type="entry name" value="Type I PLP-dependent aspartate aminotransferase-like (Major domain)"/>
    <property type="match status" value="1"/>
</dbReference>
<dbReference type="GeneID" id="25260174"/>
<evidence type="ECO:0000256" key="6">
    <source>
        <dbReference type="ARBA" id="ARBA00025785"/>
    </source>
</evidence>
<keyword evidence="5" id="KW-0663">Pyridoxal phosphate</keyword>
<evidence type="ECO:0000256" key="4">
    <source>
        <dbReference type="ARBA" id="ARBA00022679"/>
    </source>
</evidence>
<dbReference type="Pfam" id="PF00155">
    <property type="entry name" value="Aminotran_1_2"/>
    <property type="match status" value="1"/>
</dbReference>
<dbReference type="InterPro" id="IPR015424">
    <property type="entry name" value="PyrdxlP-dep_Trfase"/>
</dbReference>
<protein>
    <recommendedName>
        <fullName evidence="7">Aminotransferase class I/classII large domain-containing protein</fullName>
    </recommendedName>
</protein>
<dbReference type="AlphaFoldDB" id="A0A098VPS5"/>
<keyword evidence="4" id="KW-0808">Transferase</keyword>
<keyword evidence="3" id="KW-0032">Aminotransferase</keyword>
<dbReference type="InterPro" id="IPR015421">
    <property type="entry name" value="PyrdxlP-dep_Trfase_major"/>
</dbReference>
<dbReference type="CDD" id="cd00609">
    <property type="entry name" value="AAT_like"/>
    <property type="match status" value="1"/>
</dbReference>
<comment type="caution">
    <text evidence="8">The sequence shown here is derived from an EMBL/GenBank/DDBJ whole genome shotgun (WGS) entry which is preliminary data.</text>
</comment>
<dbReference type="FunFam" id="3.40.640.10:FF:000012">
    <property type="entry name" value="alanine aminotransferase 2"/>
    <property type="match status" value="1"/>
</dbReference>
<dbReference type="InterPro" id="IPR004839">
    <property type="entry name" value="Aminotransferase_I/II_large"/>
</dbReference>
<dbReference type="GO" id="GO:0030170">
    <property type="term" value="F:pyridoxal phosphate binding"/>
    <property type="evidence" value="ECO:0007669"/>
    <property type="project" value="InterPro"/>
</dbReference>
<evidence type="ECO:0000259" key="7">
    <source>
        <dbReference type="Pfam" id="PF00155"/>
    </source>
</evidence>
<dbReference type="HOGENOM" id="CLU_014254_0_0_1"/>
<accession>A0A098VPS5</accession>
<sequence length="415" mass="45709">MTLKRGRVLIPSKLSQGILHSEYAVRGEIAIESERLKRLLEAGNSNLPFKRILPCNVGNPQALNQPPISFYRKVVALMESFDALGGTSNAKKISDLFAPAVYERASFYRSQLKNSMGAYSHSQGHLFIRKLIASFIEKRDSFSTAPDETSVSCDPDHIFLTNGASSAIQSVLSLVISDRSVGVLIPKPQYPLYSASISLLHGVPVFYSLQEPAERFGRWTFSLEALKTSLTEARGRGVDVRALCIINPGNPTGNVLSCADLEDIIEFCLNERLVLLSDEVYQNNVWDSEVQFCSARKALLSASRKNPALLDAVEIFSFHSTSKGLLGECGKRGGYVACTNIDQEILSQFYKLMSISLCSAIDGQVMLGLMVDPLTPDADSEYEKHVQEITAIKGKWCFDNFRIACKKGTNAFRGA</sequence>
<evidence type="ECO:0000256" key="5">
    <source>
        <dbReference type="ARBA" id="ARBA00022898"/>
    </source>
</evidence>
<evidence type="ECO:0000256" key="3">
    <source>
        <dbReference type="ARBA" id="ARBA00022576"/>
    </source>
</evidence>
<dbReference type="VEuPathDB" id="MicrosporidiaDB:DI09_4p380"/>
<dbReference type="GO" id="GO:0008483">
    <property type="term" value="F:transaminase activity"/>
    <property type="evidence" value="ECO:0007669"/>
    <property type="project" value="UniProtKB-KW"/>
</dbReference>
<reference evidence="8 9" key="1">
    <citation type="submission" date="2014-04" db="EMBL/GenBank/DDBJ databases">
        <title>A new species of microsporidia sheds light on the evolution of extreme parasitism.</title>
        <authorList>
            <person name="Haag K.L."/>
            <person name="James T.Y."/>
            <person name="Larsson R."/>
            <person name="Schaer T.M."/>
            <person name="Refardt D."/>
            <person name="Pombert J.-F."/>
            <person name="Ebert D."/>
        </authorList>
    </citation>
    <scope>NUCLEOTIDE SEQUENCE [LARGE SCALE GENOMIC DNA]</scope>
    <source>
        <strain evidence="8 9">UGP3</strain>
        <tissue evidence="8">Spores</tissue>
    </source>
</reference>
<evidence type="ECO:0000313" key="8">
    <source>
        <dbReference type="EMBL" id="KGG50955.1"/>
    </source>
</evidence>
<dbReference type="Gene3D" id="3.90.1150.10">
    <property type="entry name" value="Aspartate Aminotransferase, domain 1"/>
    <property type="match status" value="1"/>
</dbReference>
<dbReference type="EMBL" id="JMKJ01000444">
    <property type="protein sequence ID" value="KGG50955.1"/>
    <property type="molecule type" value="Genomic_DNA"/>
</dbReference>
<dbReference type="UniPathway" id="UPA00528">
    <property type="reaction ID" value="UER00586"/>
</dbReference>
<dbReference type="InterPro" id="IPR045088">
    <property type="entry name" value="ALAT1/2-like"/>
</dbReference>
<evidence type="ECO:0000256" key="1">
    <source>
        <dbReference type="ARBA" id="ARBA00001933"/>
    </source>
</evidence>
<dbReference type="InterPro" id="IPR015422">
    <property type="entry name" value="PyrdxlP-dep_Trfase_small"/>
</dbReference>
<evidence type="ECO:0000313" key="9">
    <source>
        <dbReference type="Proteomes" id="UP000029725"/>
    </source>
</evidence>
<keyword evidence="9" id="KW-1185">Reference proteome</keyword>
<dbReference type="OrthoDB" id="1732682at2759"/>
<evidence type="ECO:0000256" key="2">
    <source>
        <dbReference type="ARBA" id="ARBA00011738"/>
    </source>
</evidence>
<dbReference type="SUPFAM" id="SSF53383">
    <property type="entry name" value="PLP-dependent transferases"/>
    <property type="match status" value="1"/>
</dbReference>
<comment type="similarity">
    <text evidence="6">Belongs to the class-I pyridoxal-phosphate-dependent aminotransferase family. Alanine aminotransferase subfamily.</text>
</comment>
<proteinExistence type="inferred from homology"/>
<dbReference type="GO" id="GO:0042853">
    <property type="term" value="P:L-alanine catabolic process"/>
    <property type="evidence" value="ECO:0007669"/>
    <property type="project" value="UniProtKB-UniPathway"/>
</dbReference>
<gene>
    <name evidence="8" type="ORF">DI09_4p380</name>
</gene>
<dbReference type="Proteomes" id="UP000029725">
    <property type="component" value="Unassembled WGS sequence"/>
</dbReference>